<evidence type="ECO:0008006" key="3">
    <source>
        <dbReference type="Google" id="ProtNLM"/>
    </source>
</evidence>
<accession>A0ABT2KDE8</accession>
<sequence>MRGRDAVTIEISILADAMRDENLVTLPLDEPLWDMPVSLCCREMVARRAFTQDFTARLRRAILMATDGGRDRCLSG</sequence>
<keyword evidence="2" id="KW-1185">Reference proteome</keyword>
<dbReference type="EMBL" id="JANAVZ010000014">
    <property type="protein sequence ID" value="MCT4334576.1"/>
    <property type="molecule type" value="Genomic_DNA"/>
</dbReference>
<evidence type="ECO:0000313" key="1">
    <source>
        <dbReference type="EMBL" id="MCT4334576.1"/>
    </source>
</evidence>
<evidence type="ECO:0000313" key="2">
    <source>
        <dbReference type="Proteomes" id="UP001320702"/>
    </source>
</evidence>
<comment type="caution">
    <text evidence="1">The sequence shown here is derived from an EMBL/GenBank/DDBJ whole genome shotgun (WGS) entry which is preliminary data.</text>
</comment>
<gene>
    <name evidence="1" type="ORF">MU516_17120</name>
</gene>
<protein>
    <recommendedName>
        <fullName evidence="3">LysR substrate binding domain-containing protein</fullName>
    </recommendedName>
</protein>
<organism evidence="1 2">
    <name type="scientific">Paracoccus maritimus</name>
    <dbReference type="NCBI Taxonomy" id="2933292"/>
    <lineage>
        <taxon>Bacteria</taxon>
        <taxon>Pseudomonadati</taxon>
        <taxon>Pseudomonadota</taxon>
        <taxon>Alphaproteobacteria</taxon>
        <taxon>Rhodobacterales</taxon>
        <taxon>Paracoccaceae</taxon>
        <taxon>Paracoccus</taxon>
    </lineage>
</organism>
<name>A0ABT2KDE8_9RHOB</name>
<proteinExistence type="predicted"/>
<reference evidence="1 2" key="1">
    <citation type="submission" date="2022-04" db="EMBL/GenBank/DDBJ databases">
        <title>Paracoccus sp. YLB-12 draft genome sequence.</title>
        <authorList>
            <person name="Yu L."/>
        </authorList>
    </citation>
    <scope>NUCLEOTIDE SEQUENCE [LARGE SCALE GENOMIC DNA]</scope>
    <source>
        <strain evidence="1 2">YLB-12</strain>
    </source>
</reference>
<dbReference type="Proteomes" id="UP001320702">
    <property type="component" value="Unassembled WGS sequence"/>
</dbReference>